<dbReference type="Proteomes" id="UP000673691">
    <property type="component" value="Unassembled WGS sequence"/>
</dbReference>
<dbReference type="InterPro" id="IPR048344">
    <property type="entry name" value="Zw10_middle"/>
</dbReference>
<accession>A0A8H7ZSB2</accession>
<proteinExistence type="predicted"/>
<dbReference type="InterPro" id="IPR048343">
    <property type="entry name" value="ZW10_C"/>
</dbReference>
<dbReference type="GO" id="GO:0007094">
    <property type="term" value="P:mitotic spindle assembly checkpoint signaling"/>
    <property type="evidence" value="ECO:0007669"/>
    <property type="project" value="TreeGrafter"/>
</dbReference>
<dbReference type="AlphaFoldDB" id="A0A8H7ZSB2"/>
<feature type="non-terminal residue" evidence="3">
    <location>
        <position position="202"/>
    </location>
</feature>
<dbReference type="Pfam" id="PF20665">
    <property type="entry name" value="Zw10_middle"/>
    <property type="match status" value="1"/>
</dbReference>
<sequence length="202" mass="22876">VVFSNLRKIFLFAQKNIFGDNAAAAAAFGEWVHDALLGPAIVEKYLPRIVPENPQALREFENVAHVIRDFERTLETAGFTKKAVLSAFIDDINEHYVRRKRETLLLGARTIMLNDDYELFPVDSAFGLFHATRDLFDLFRAVVPVYHEATLSSVPALAGLFHNDCLYIAKQLLALGHRHSSWLRAEAEEDPSEARPSEFTDF</sequence>
<name>A0A8H7ZSB2_9FUNG</name>
<dbReference type="PANTHER" id="PTHR12205">
    <property type="entry name" value="CENTROMERE/KINETOCHORE PROTEIN ZW10"/>
    <property type="match status" value="1"/>
</dbReference>
<evidence type="ECO:0000259" key="2">
    <source>
        <dbReference type="Pfam" id="PF20666"/>
    </source>
</evidence>
<dbReference type="Pfam" id="PF20666">
    <property type="entry name" value="ZW10_C"/>
    <property type="match status" value="1"/>
</dbReference>
<comment type="caution">
    <text evidence="3">The sequence shown here is derived from an EMBL/GenBank/DDBJ whole genome shotgun (WGS) entry which is preliminary data.</text>
</comment>
<feature type="domain" description="Centromere/kinetochore protein zw10 C-terminal" evidence="2">
    <location>
        <begin position="124"/>
        <end position="186"/>
    </location>
</feature>
<keyword evidence="4" id="KW-1185">Reference proteome</keyword>
<dbReference type="GO" id="GO:0006888">
    <property type="term" value="P:endoplasmic reticulum to Golgi vesicle-mediated transport"/>
    <property type="evidence" value="ECO:0007669"/>
    <property type="project" value="TreeGrafter"/>
</dbReference>
<dbReference type="OrthoDB" id="534815at2759"/>
<feature type="non-terminal residue" evidence="3">
    <location>
        <position position="1"/>
    </location>
</feature>
<protein>
    <submittedName>
        <fullName evidence="3">Uncharacterized protein</fullName>
    </submittedName>
</protein>
<dbReference type="PANTHER" id="PTHR12205:SF0">
    <property type="entry name" value="CENTROMERE_KINETOCHORE PROTEIN ZW10 HOMOLOG"/>
    <property type="match status" value="1"/>
</dbReference>
<dbReference type="EMBL" id="JAEFCI010008583">
    <property type="protein sequence ID" value="KAG5458365.1"/>
    <property type="molecule type" value="Genomic_DNA"/>
</dbReference>
<dbReference type="GO" id="GO:1990423">
    <property type="term" value="C:RZZ complex"/>
    <property type="evidence" value="ECO:0007669"/>
    <property type="project" value="TreeGrafter"/>
</dbReference>
<evidence type="ECO:0000313" key="4">
    <source>
        <dbReference type="Proteomes" id="UP000673691"/>
    </source>
</evidence>
<evidence type="ECO:0000313" key="3">
    <source>
        <dbReference type="EMBL" id="KAG5458365.1"/>
    </source>
</evidence>
<reference evidence="3 4" key="1">
    <citation type="journal article" name="Sci. Rep.">
        <title>Genome-scale phylogenetic analyses confirm Olpidium as the closest living zoosporic fungus to the non-flagellated, terrestrial fungi.</title>
        <authorList>
            <person name="Chang Y."/>
            <person name="Rochon D."/>
            <person name="Sekimoto S."/>
            <person name="Wang Y."/>
            <person name="Chovatia M."/>
            <person name="Sandor L."/>
            <person name="Salamov A."/>
            <person name="Grigoriev I.V."/>
            <person name="Stajich J.E."/>
            <person name="Spatafora J.W."/>
        </authorList>
    </citation>
    <scope>NUCLEOTIDE SEQUENCE [LARGE SCALE GENOMIC DNA]</scope>
    <source>
        <strain evidence="3">S191</strain>
    </source>
</reference>
<feature type="domain" description="Centromere/kinetochore protein zw10 middle" evidence="1">
    <location>
        <begin position="22"/>
        <end position="112"/>
    </location>
</feature>
<evidence type="ECO:0000259" key="1">
    <source>
        <dbReference type="Pfam" id="PF20665"/>
    </source>
</evidence>
<dbReference type="GO" id="GO:0005737">
    <property type="term" value="C:cytoplasm"/>
    <property type="evidence" value="ECO:0007669"/>
    <property type="project" value="GOC"/>
</dbReference>
<organism evidence="3 4">
    <name type="scientific">Olpidium bornovanus</name>
    <dbReference type="NCBI Taxonomy" id="278681"/>
    <lineage>
        <taxon>Eukaryota</taxon>
        <taxon>Fungi</taxon>
        <taxon>Fungi incertae sedis</taxon>
        <taxon>Olpidiomycota</taxon>
        <taxon>Olpidiomycotina</taxon>
        <taxon>Olpidiomycetes</taxon>
        <taxon>Olpidiales</taxon>
        <taxon>Olpidiaceae</taxon>
        <taxon>Olpidium</taxon>
    </lineage>
</organism>
<gene>
    <name evidence="3" type="ORF">BJ554DRAFT_1417</name>
</gene>